<feature type="domain" description="UvrD-like helicase ATP-binding" evidence="7">
    <location>
        <begin position="14"/>
        <end position="229"/>
    </location>
</feature>
<evidence type="ECO:0000256" key="1">
    <source>
        <dbReference type="ARBA" id="ARBA00022741"/>
    </source>
</evidence>
<evidence type="ECO:0000256" key="4">
    <source>
        <dbReference type="ARBA" id="ARBA00022840"/>
    </source>
</evidence>
<feature type="non-terminal residue" evidence="8">
    <location>
        <position position="229"/>
    </location>
</feature>
<keyword evidence="2" id="KW-0378">Hydrolase</keyword>
<dbReference type="GO" id="GO:0000725">
    <property type="term" value="P:recombinational repair"/>
    <property type="evidence" value="ECO:0007669"/>
    <property type="project" value="TreeGrafter"/>
</dbReference>
<evidence type="ECO:0000256" key="2">
    <source>
        <dbReference type="ARBA" id="ARBA00022801"/>
    </source>
</evidence>
<evidence type="ECO:0000259" key="7">
    <source>
        <dbReference type="PROSITE" id="PS51198"/>
    </source>
</evidence>
<keyword evidence="4" id="KW-0067">ATP-binding</keyword>
<dbReference type="Pfam" id="PF00580">
    <property type="entry name" value="UvrD-helicase"/>
    <property type="match status" value="2"/>
</dbReference>
<sequence>MIEKVKELLEEAKKEAERIKAEILKHGKEPLLVIAGPGTGKSTTLAERAAFLVDQKDVPPAKVYLLSFTNASASDLREKLKNKTDKASEISLSTVHKLANKILKENYKNKYYISDFSDDLIIVKDAYPTKSYQELKNFLRKINKKIATLEKKVDERYDKIKNFYKAFNFYEITDKVIDLLETVPFSLAKYQNKIEYLIVDEYQDLNPLDQKFIQLLSSSNKIGLTICGD</sequence>
<dbReference type="AlphaFoldDB" id="X1BLZ4"/>
<dbReference type="Gene3D" id="3.40.50.300">
    <property type="entry name" value="P-loop containing nucleotide triphosphate hydrolases"/>
    <property type="match status" value="1"/>
</dbReference>
<dbReference type="InterPro" id="IPR027417">
    <property type="entry name" value="P-loop_NTPase"/>
</dbReference>
<dbReference type="Gene3D" id="1.10.10.160">
    <property type="match status" value="1"/>
</dbReference>
<dbReference type="CDD" id="cd17932">
    <property type="entry name" value="DEXQc_UvrD"/>
    <property type="match status" value="1"/>
</dbReference>
<keyword evidence="5" id="KW-0238">DNA-binding</keyword>
<dbReference type="InterPro" id="IPR014016">
    <property type="entry name" value="UvrD-like_ATP-bd"/>
</dbReference>
<dbReference type="GO" id="GO:0003677">
    <property type="term" value="F:DNA binding"/>
    <property type="evidence" value="ECO:0007669"/>
    <property type="project" value="UniProtKB-KW"/>
</dbReference>
<dbReference type="GO" id="GO:0016787">
    <property type="term" value="F:hydrolase activity"/>
    <property type="evidence" value="ECO:0007669"/>
    <property type="project" value="UniProtKB-KW"/>
</dbReference>
<dbReference type="InterPro" id="IPR000212">
    <property type="entry name" value="DNA_helicase_UvrD/REP"/>
</dbReference>
<name>X1BLZ4_9ZZZZ</name>
<feature type="coiled-coil region" evidence="6">
    <location>
        <begin position="2"/>
        <end position="29"/>
    </location>
</feature>
<proteinExistence type="predicted"/>
<accession>X1BLZ4</accession>
<evidence type="ECO:0000256" key="6">
    <source>
        <dbReference type="SAM" id="Coils"/>
    </source>
</evidence>
<organism evidence="8">
    <name type="scientific">marine sediment metagenome</name>
    <dbReference type="NCBI Taxonomy" id="412755"/>
    <lineage>
        <taxon>unclassified sequences</taxon>
        <taxon>metagenomes</taxon>
        <taxon>ecological metagenomes</taxon>
    </lineage>
</organism>
<dbReference type="PANTHER" id="PTHR11070:SF2">
    <property type="entry name" value="ATP-DEPENDENT DNA HELICASE SRS2"/>
    <property type="match status" value="1"/>
</dbReference>
<dbReference type="SUPFAM" id="SSF52540">
    <property type="entry name" value="P-loop containing nucleoside triphosphate hydrolases"/>
    <property type="match status" value="1"/>
</dbReference>
<feature type="coiled-coil region" evidence="6">
    <location>
        <begin position="132"/>
        <end position="159"/>
    </location>
</feature>
<evidence type="ECO:0000256" key="5">
    <source>
        <dbReference type="ARBA" id="ARBA00023125"/>
    </source>
</evidence>
<keyword evidence="6" id="KW-0175">Coiled coil</keyword>
<dbReference type="GO" id="GO:0043138">
    <property type="term" value="F:3'-5' DNA helicase activity"/>
    <property type="evidence" value="ECO:0007669"/>
    <property type="project" value="TreeGrafter"/>
</dbReference>
<gene>
    <name evidence="8" type="ORF">S01H4_09122</name>
</gene>
<reference evidence="8" key="1">
    <citation type="journal article" date="2014" name="Front. Microbiol.">
        <title>High frequency of phylogenetically diverse reductive dehalogenase-homologous genes in deep subseafloor sedimentary metagenomes.</title>
        <authorList>
            <person name="Kawai M."/>
            <person name="Futagami T."/>
            <person name="Toyoda A."/>
            <person name="Takaki Y."/>
            <person name="Nishi S."/>
            <person name="Hori S."/>
            <person name="Arai W."/>
            <person name="Tsubouchi T."/>
            <person name="Morono Y."/>
            <person name="Uchiyama I."/>
            <person name="Ito T."/>
            <person name="Fujiyama A."/>
            <person name="Inagaki F."/>
            <person name="Takami H."/>
        </authorList>
    </citation>
    <scope>NUCLEOTIDE SEQUENCE</scope>
    <source>
        <strain evidence="8">Expedition CK06-06</strain>
    </source>
</reference>
<evidence type="ECO:0000313" key="8">
    <source>
        <dbReference type="EMBL" id="GAG73141.1"/>
    </source>
</evidence>
<dbReference type="EMBL" id="BART01003238">
    <property type="protein sequence ID" value="GAG73141.1"/>
    <property type="molecule type" value="Genomic_DNA"/>
</dbReference>
<dbReference type="PANTHER" id="PTHR11070">
    <property type="entry name" value="UVRD / RECB / PCRA DNA HELICASE FAMILY MEMBER"/>
    <property type="match status" value="1"/>
</dbReference>
<dbReference type="GO" id="GO:0005524">
    <property type="term" value="F:ATP binding"/>
    <property type="evidence" value="ECO:0007669"/>
    <property type="project" value="UniProtKB-KW"/>
</dbReference>
<comment type="caution">
    <text evidence="8">The sequence shown here is derived from an EMBL/GenBank/DDBJ whole genome shotgun (WGS) entry which is preliminary data.</text>
</comment>
<keyword evidence="3" id="KW-0347">Helicase</keyword>
<protein>
    <recommendedName>
        <fullName evidence="7">UvrD-like helicase ATP-binding domain-containing protein</fullName>
    </recommendedName>
</protein>
<keyword evidence="1" id="KW-0547">Nucleotide-binding</keyword>
<dbReference type="PROSITE" id="PS51198">
    <property type="entry name" value="UVRD_HELICASE_ATP_BIND"/>
    <property type="match status" value="1"/>
</dbReference>
<evidence type="ECO:0000256" key="3">
    <source>
        <dbReference type="ARBA" id="ARBA00022806"/>
    </source>
</evidence>
<dbReference type="InterPro" id="IPR013986">
    <property type="entry name" value="DExx_box_DNA_helicase_dom_sf"/>
</dbReference>